<dbReference type="AlphaFoldDB" id="A0A0F9T9C0"/>
<proteinExistence type="predicted"/>
<dbReference type="EMBL" id="LAZR01001852">
    <property type="protein sequence ID" value="KKN38093.1"/>
    <property type="molecule type" value="Genomic_DNA"/>
</dbReference>
<organism evidence="1">
    <name type="scientific">marine sediment metagenome</name>
    <dbReference type="NCBI Taxonomy" id="412755"/>
    <lineage>
        <taxon>unclassified sequences</taxon>
        <taxon>metagenomes</taxon>
        <taxon>ecological metagenomes</taxon>
    </lineage>
</organism>
<evidence type="ECO:0000313" key="1">
    <source>
        <dbReference type="EMBL" id="KKN38093.1"/>
    </source>
</evidence>
<gene>
    <name evidence="1" type="ORF">LCGC14_0756830</name>
</gene>
<sequence>MENGKTNIYIEGKLFKQCKFLLLFIPTEDVLSLEEINSIDEASATLDFSLETDNSTYYYPYQYSFV</sequence>
<protein>
    <submittedName>
        <fullName evidence="1">Uncharacterized protein</fullName>
    </submittedName>
</protein>
<reference evidence="1" key="1">
    <citation type="journal article" date="2015" name="Nature">
        <title>Complex archaea that bridge the gap between prokaryotes and eukaryotes.</title>
        <authorList>
            <person name="Spang A."/>
            <person name="Saw J.H."/>
            <person name="Jorgensen S.L."/>
            <person name="Zaremba-Niedzwiedzka K."/>
            <person name="Martijn J."/>
            <person name="Lind A.E."/>
            <person name="van Eijk R."/>
            <person name="Schleper C."/>
            <person name="Guy L."/>
            <person name="Ettema T.J."/>
        </authorList>
    </citation>
    <scope>NUCLEOTIDE SEQUENCE</scope>
</reference>
<comment type="caution">
    <text evidence="1">The sequence shown here is derived from an EMBL/GenBank/DDBJ whole genome shotgun (WGS) entry which is preliminary data.</text>
</comment>
<name>A0A0F9T9C0_9ZZZZ</name>
<accession>A0A0F9T9C0</accession>